<keyword evidence="2" id="KW-1003">Cell membrane</keyword>
<comment type="similarity">
    <text evidence="4 5">Belongs to the small heat shock protein (HSP20) family.</text>
</comment>
<feature type="compositionally biased region" description="Basic and acidic residues" evidence="6">
    <location>
        <begin position="133"/>
        <end position="172"/>
    </location>
</feature>
<evidence type="ECO:0000313" key="9">
    <source>
        <dbReference type="EMBL" id="PIN17552.1"/>
    </source>
</evidence>
<keyword evidence="7" id="KW-0472">Membrane</keyword>
<evidence type="ECO:0000256" key="2">
    <source>
        <dbReference type="ARBA" id="ARBA00022475"/>
    </source>
</evidence>
<dbReference type="PANTHER" id="PTHR43670:SF114">
    <property type="entry name" value="OS05G0592000 PROTEIN"/>
    <property type="match status" value="1"/>
</dbReference>
<organism evidence="9 10">
    <name type="scientific">Handroanthus impetiginosus</name>
    <dbReference type="NCBI Taxonomy" id="429701"/>
    <lineage>
        <taxon>Eukaryota</taxon>
        <taxon>Viridiplantae</taxon>
        <taxon>Streptophyta</taxon>
        <taxon>Embryophyta</taxon>
        <taxon>Tracheophyta</taxon>
        <taxon>Spermatophyta</taxon>
        <taxon>Magnoliopsida</taxon>
        <taxon>eudicotyledons</taxon>
        <taxon>Gunneridae</taxon>
        <taxon>Pentapetalae</taxon>
        <taxon>asterids</taxon>
        <taxon>lamiids</taxon>
        <taxon>Lamiales</taxon>
        <taxon>Bignoniaceae</taxon>
        <taxon>Crescentiina</taxon>
        <taxon>Tabebuia alliance</taxon>
        <taxon>Handroanthus</taxon>
    </lineage>
</organism>
<comment type="caution">
    <text evidence="9">The sequence shown here is derived from an EMBL/GenBank/DDBJ whole genome shotgun (WGS) entry which is preliminary data.</text>
</comment>
<keyword evidence="7" id="KW-1133">Transmembrane helix</keyword>
<evidence type="ECO:0000256" key="1">
    <source>
        <dbReference type="ARBA" id="ARBA00004162"/>
    </source>
</evidence>
<evidence type="ECO:0000256" key="4">
    <source>
        <dbReference type="PROSITE-ProRule" id="PRU00285"/>
    </source>
</evidence>
<sequence length="236" mass="26884">MKDYKSCTFLLGFMKEQIRVSTERRNIIRVRGERLISGNKWSRFLEDFQVPENSEMNSVRARFQGGVLHITIQKKSVVHKPQGTTLPPKHSSFDIPNQSDPQKGRVKAPPPVVADSKNSEPQKKSFIDAPNVVEKRNELNERTAEKEEKKRDKSKELPGDETPAGKDKESKQKQRIQTSRAENGAFATERYRKAVEGLAEHNEERQLLVNMGVAVLIIVAFSTYATYKFTLGKDKN</sequence>
<gene>
    <name evidence="9" type="ORF">CDL12_09782</name>
</gene>
<evidence type="ECO:0000256" key="6">
    <source>
        <dbReference type="SAM" id="MobiDB-lite"/>
    </source>
</evidence>
<dbReference type="Pfam" id="PF00011">
    <property type="entry name" value="HSP20"/>
    <property type="match status" value="1"/>
</dbReference>
<evidence type="ECO:0000313" key="10">
    <source>
        <dbReference type="Proteomes" id="UP000231279"/>
    </source>
</evidence>
<name>A0A2G9HJ43_9LAMI</name>
<feature type="region of interest" description="Disordered" evidence="6">
    <location>
        <begin position="75"/>
        <end position="185"/>
    </location>
</feature>
<evidence type="ECO:0000256" key="7">
    <source>
        <dbReference type="SAM" id="Phobius"/>
    </source>
</evidence>
<comment type="subcellular location">
    <subcellularLocation>
        <location evidence="1">Cell membrane</location>
        <topology evidence="1">Single-pass membrane protein</topology>
    </subcellularLocation>
</comment>
<reference evidence="10" key="1">
    <citation type="journal article" date="2018" name="Gigascience">
        <title>Genome assembly of the Pink Ipe (Handroanthus impetiginosus, Bignoniaceae), a highly valued, ecologically keystone Neotropical timber forest tree.</title>
        <authorList>
            <person name="Silva-Junior O.B."/>
            <person name="Grattapaglia D."/>
            <person name="Novaes E."/>
            <person name="Collevatti R.G."/>
        </authorList>
    </citation>
    <scope>NUCLEOTIDE SEQUENCE [LARGE SCALE GENOMIC DNA]</scope>
    <source>
        <strain evidence="10">cv. UFG-1</strain>
    </source>
</reference>
<keyword evidence="3" id="KW-0611">Plant defense</keyword>
<feature type="compositionally biased region" description="Basic and acidic residues" evidence="6">
    <location>
        <begin position="117"/>
        <end position="126"/>
    </location>
</feature>
<evidence type="ECO:0000256" key="5">
    <source>
        <dbReference type="RuleBase" id="RU003616"/>
    </source>
</evidence>
<dbReference type="EMBL" id="NKXS01001650">
    <property type="protein sequence ID" value="PIN17552.1"/>
    <property type="molecule type" value="Genomic_DNA"/>
</dbReference>
<proteinExistence type="inferred from homology"/>
<feature type="transmembrane region" description="Helical" evidence="7">
    <location>
        <begin position="207"/>
        <end position="227"/>
    </location>
</feature>
<evidence type="ECO:0000256" key="3">
    <source>
        <dbReference type="ARBA" id="ARBA00022821"/>
    </source>
</evidence>
<dbReference type="STRING" id="429701.A0A2G9HJ43"/>
<dbReference type="PANTHER" id="PTHR43670">
    <property type="entry name" value="HEAT SHOCK PROTEIN 26"/>
    <property type="match status" value="1"/>
</dbReference>
<dbReference type="GO" id="GO:0034605">
    <property type="term" value="P:cellular response to heat"/>
    <property type="evidence" value="ECO:0007669"/>
    <property type="project" value="TreeGrafter"/>
</dbReference>
<dbReference type="GO" id="GO:0005886">
    <property type="term" value="C:plasma membrane"/>
    <property type="evidence" value="ECO:0007669"/>
    <property type="project" value="UniProtKB-SubCell"/>
</dbReference>
<evidence type="ECO:0000259" key="8">
    <source>
        <dbReference type="PROSITE" id="PS01031"/>
    </source>
</evidence>
<dbReference type="OrthoDB" id="1431247at2759"/>
<keyword evidence="10" id="KW-1185">Reference proteome</keyword>
<accession>A0A2G9HJ43</accession>
<dbReference type="SUPFAM" id="SSF49764">
    <property type="entry name" value="HSP20-like chaperones"/>
    <property type="match status" value="1"/>
</dbReference>
<dbReference type="Proteomes" id="UP000231279">
    <property type="component" value="Unassembled WGS sequence"/>
</dbReference>
<dbReference type="CDD" id="cd06464">
    <property type="entry name" value="ACD_sHsps-like"/>
    <property type="match status" value="1"/>
</dbReference>
<protein>
    <recommendedName>
        <fullName evidence="8">SHSP domain-containing protein</fullName>
    </recommendedName>
</protein>
<dbReference type="InterPro" id="IPR002068">
    <property type="entry name" value="A-crystallin/Hsp20_dom"/>
</dbReference>
<dbReference type="InterPro" id="IPR008978">
    <property type="entry name" value="HSP20-like_chaperone"/>
</dbReference>
<dbReference type="AlphaFoldDB" id="A0A2G9HJ43"/>
<dbReference type="GO" id="GO:0006952">
    <property type="term" value="P:defense response"/>
    <property type="evidence" value="ECO:0007669"/>
    <property type="project" value="UniProtKB-KW"/>
</dbReference>
<keyword evidence="7" id="KW-0812">Transmembrane</keyword>
<feature type="domain" description="SHSP" evidence="8">
    <location>
        <begin position="1"/>
        <end position="89"/>
    </location>
</feature>
<dbReference type="PROSITE" id="PS01031">
    <property type="entry name" value="SHSP"/>
    <property type="match status" value="1"/>
</dbReference>
<dbReference type="Gene3D" id="2.60.40.790">
    <property type="match status" value="1"/>
</dbReference>